<evidence type="ECO:0000313" key="2">
    <source>
        <dbReference type="EMBL" id="TCJ82873.1"/>
    </source>
</evidence>
<dbReference type="Proteomes" id="UP000294887">
    <property type="component" value="Unassembled WGS sequence"/>
</dbReference>
<dbReference type="InterPro" id="IPR036188">
    <property type="entry name" value="FAD/NAD-bd_sf"/>
</dbReference>
<dbReference type="RefSeq" id="WP_131907369.1">
    <property type="nucleotide sequence ID" value="NZ_BAAAFU010000007.1"/>
</dbReference>
<organism evidence="2 3">
    <name type="scientific">Cocleimonas flava</name>
    <dbReference type="NCBI Taxonomy" id="634765"/>
    <lineage>
        <taxon>Bacteria</taxon>
        <taxon>Pseudomonadati</taxon>
        <taxon>Pseudomonadota</taxon>
        <taxon>Gammaproteobacteria</taxon>
        <taxon>Thiotrichales</taxon>
        <taxon>Thiotrichaceae</taxon>
        <taxon>Cocleimonas</taxon>
    </lineage>
</organism>
<reference evidence="2 3" key="1">
    <citation type="submission" date="2019-03" db="EMBL/GenBank/DDBJ databases">
        <title>Genomic Encyclopedia of Type Strains, Phase IV (KMG-IV): sequencing the most valuable type-strain genomes for metagenomic binning, comparative biology and taxonomic classification.</title>
        <authorList>
            <person name="Goeker M."/>
        </authorList>
    </citation>
    <scope>NUCLEOTIDE SEQUENCE [LARGE SCALE GENOMIC DNA]</scope>
    <source>
        <strain evidence="2 3">DSM 24830</strain>
    </source>
</reference>
<dbReference type="AlphaFoldDB" id="A0A4R1EPF6"/>
<comment type="caution">
    <text evidence="2">The sequence shown here is derived from an EMBL/GenBank/DDBJ whole genome shotgun (WGS) entry which is preliminary data.</text>
</comment>
<dbReference type="PANTHER" id="PTHR43747:SF1">
    <property type="entry name" value="SLR1998 PROTEIN"/>
    <property type="match status" value="1"/>
</dbReference>
<dbReference type="EMBL" id="SMFQ01000005">
    <property type="protein sequence ID" value="TCJ82873.1"/>
    <property type="molecule type" value="Genomic_DNA"/>
</dbReference>
<evidence type="ECO:0000313" key="3">
    <source>
        <dbReference type="Proteomes" id="UP000294887"/>
    </source>
</evidence>
<name>A0A4R1EPF6_9GAMM</name>
<protein>
    <submittedName>
        <fullName evidence="2">Flavin-dependent dehydrogenase</fullName>
    </submittedName>
</protein>
<dbReference type="InterPro" id="IPR002938">
    <property type="entry name" value="FAD-bd"/>
</dbReference>
<gene>
    <name evidence="2" type="ORF">EV695_3610</name>
</gene>
<dbReference type="InterPro" id="IPR050816">
    <property type="entry name" value="Flavin-dep_Halogenase_NPB"/>
</dbReference>
<dbReference type="PANTHER" id="PTHR43747">
    <property type="entry name" value="FAD-BINDING PROTEIN"/>
    <property type="match status" value="1"/>
</dbReference>
<feature type="domain" description="FAD-binding" evidence="1">
    <location>
        <begin position="8"/>
        <end position="220"/>
    </location>
</feature>
<accession>A0A4R1EPF6</accession>
<dbReference type="OrthoDB" id="103324at2"/>
<dbReference type="Pfam" id="PF01494">
    <property type="entry name" value="FAD_binding_3"/>
    <property type="match status" value="1"/>
</dbReference>
<dbReference type="GO" id="GO:0071949">
    <property type="term" value="F:FAD binding"/>
    <property type="evidence" value="ECO:0007669"/>
    <property type="project" value="InterPro"/>
</dbReference>
<sequence>MSNTQNHDVVIAGGGLAGLTLSMQLKQQSPDLDVAVLEQRTFPVPETIAKVGESTVEIGSHYFSEVLGLKDHFEKDHLRKYGLRCFFGEQQSDFSGQDELGISDLFGIPTYQIDRGVLENKLHREASKLGVNVIDGISTSNIRLDKHHQQIDITNNGDIKTLNSKWFVDAAGRQMLVKKELNLAKENDHKANAVWFRIDRQVTLDDWTSNSDWQNRLVESGKRWLSTNHLMGPGYWVWVIPLGTGTTSIGIVMDDQIFEESDFNDYDDAFAWLAKNQPHCANAIEGAEVLDYVAIRDYSYDCKKYFSEDGWGLTGEAGVFADPFYSPGSDAIAMSNTFISSLISTQKEKNNISLESVVFNSLQNNYYENTLSLYTQQYGGFGDRRMMGTKLLWDYSYYWGILSLLFFKNTFVDIDTIRELNPLLAKAKMLHQQVQEKLRERASKRIIQPAQGIFLDQYLIPCLRHFNDVLKDYETVDIREAVATNTEMLERIAKYSLEFLSDNPSQSISDDERDLLGDYRHSVLA</sequence>
<keyword evidence="3" id="KW-1185">Reference proteome</keyword>
<dbReference type="SUPFAM" id="SSF51905">
    <property type="entry name" value="FAD/NAD(P)-binding domain"/>
    <property type="match status" value="1"/>
</dbReference>
<proteinExistence type="predicted"/>
<dbReference type="Gene3D" id="3.50.50.60">
    <property type="entry name" value="FAD/NAD(P)-binding domain"/>
    <property type="match status" value="1"/>
</dbReference>
<evidence type="ECO:0000259" key="1">
    <source>
        <dbReference type="Pfam" id="PF01494"/>
    </source>
</evidence>